<keyword evidence="6" id="KW-1185">Reference proteome</keyword>
<sequence>MENSYGIGVCNRYALFLDDESDPLELLKEKEQEKEQKKKTKVAEKENKAKTEIPLKGKPVINQKKIVKETPAPKPSVADNKREDFKPAHQRTSIDGKVERNLNKFSNENREERNNRRNREERSFNGPVEGNRLIPAMGNKQFQSKILETTKDRDDRPRRENLGDNFENRNRAPRNFQNKEAGVRGPSGPKGRNFDNRRGKREFDRQSGSDKTGVKPVEKRDGGGAHNWGSHKDIMEEVDKSTEIDATWGESDKNDSGISTMENKESGEPEVEVVPEVEPKELTLDEYKAQQRAGRVKPQYNIRKAGEGEDPSQWKKMYELKKKENAEEESEDEEFEASENPQRVGRQKHILDIDIHFNDTRRIGVGGRGRGMRAGRGARPNRDRQRFRGHEEQVNDVQEDVSQRNAPKVDDERDFPSLG</sequence>
<dbReference type="GO" id="GO:0005634">
    <property type="term" value="C:nucleus"/>
    <property type="evidence" value="ECO:0007669"/>
    <property type="project" value="TreeGrafter"/>
</dbReference>
<comment type="similarity">
    <text evidence="2">Belongs to the SERBP1-HABP4 family.</text>
</comment>
<dbReference type="Proteomes" id="UP001329430">
    <property type="component" value="Chromosome 9"/>
</dbReference>
<feature type="compositionally biased region" description="Basic and acidic residues" evidence="3">
    <location>
        <begin position="380"/>
        <end position="393"/>
    </location>
</feature>
<dbReference type="InterPro" id="IPR032381">
    <property type="entry name" value="IHABP4_N"/>
</dbReference>
<feature type="compositionally biased region" description="Basic and acidic residues" evidence="3">
    <location>
        <begin position="192"/>
        <end position="223"/>
    </location>
</feature>
<dbReference type="EMBL" id="JAVRBK010000009">
    <property type="protein sequence ID" value="KAK5639377.1"/>
    <property type="molecule type" value="Genomic_DNA"/>
</dbReference>
<feature type="domain" description="Hyaluronan/mRNA-binding protein" evidence="4">
    <location>
        <begin position="199"/>
        <end position="308"/>
    </location>
</feature>
<evidence type="ECO:0000313" key="5">
    <source>
        <dbReference type="EMBL" id="KAK5639377.1"/>
    </source>
</evidence>
<feature type="compositionally biased region" description="Basic and acidic residues" evidence="3">
    <location>
        <begin position="28"/>
        <end position="55"/>
    </location>
</feature>
<dbReference type="Pfam" id="PF16174">
    <property type="entry name" value="IHABP4_N"/>
    <property type="match status" value="1"/>
</dbReference>
<reference evidence="5 6" key="1">
    <citation type="journal article" date="2024" name="Insects">
        <title>An Improved Chromosome-Level Genome Assembly of the Firefly Pyrocoelia pectoralis.</title>
        <authorList>
            <person name="Fu X."/>
            <person name="Meyer-Rochow V.B."/>
            <person name="Ballantyne L."/>
            <person name="Zhu X."/>
        </authorList>
    </citation>
    <scope>NUCLEOTIDE SEQUENCE [LARGE SCALE GENOMIC DNA]</scope>
    <source>
        <strain evidence="5">XCY_ONT2</strain>
    </source>
</reference>
<evidence type="ECO:0000256" key="2">
    <source>
        <dbReference type="ARBA" id="ARBA00035118"/>
    </source>
</evidence>
<dbReference type="PANTHER" id="PTHR12299:SF17">
    <property type="entry name" value="AT19571P-RELATED"/>
    <property type="match status" value="1"/>
</dbReference>
<dbReference type="PANTHER" id="PTHR12299">
    <property type="entry name" value="HYALURONIC ACID-BINDING PROTEIN 4"/>
    <property type="match status" value="1"/>
</dbReference>
<feature type="region of interest" description="Disordered" evidence="3">
    <location>
        <begin position="28"/>
        <end position="419"/>
    </location>
</feature>
<proteinExistence type="inferred from homology"/>
<feature type="compositionally biased region" description="Basic and acidic residues" evidence="3">
    <location>
        <begin position="277"/>
        <end position="289"/>
    </location>
</feature>
<feature type="compositionally biased region" description="Basic and acidic residues" evidence="3">
    <location>
        <begin position="349"/>
        <end position="362"/>
    </location>
</feature>
<dbReference type="InterPro" id="IPR039764">
    <property type="entry name" value="HABP4/SERBP1-like"/>
</dbReference>
<dbReference type="Pfam" id="PF04774">
    <property type="entry name" value="HABP4_PAI-RBP1"/>
    <property type="match status" value="1"/>
</dbReference>
<evidence type="ECO:0000313" key="6">
    <source>
        <dbReference type="Proteomes" id="UP001329430"/>
    </source>
</evidence>
<feature type="compositionally biased region" description="Basic and acidic residues" evidence="3">
    <location>
        <begin position="407"/>
        <end position="419"/>
    </location>
</feature>
<evidence type="ECO:0000256" key="3">
    <source>
        <dbReference type="SAM" id="MobiDB-lite"/>
    </source>
</evidence>
<organism evidence="5 6">
    <name type="scientific">Pyrocoelia pectoralis</name>
    <dbReference type="NCBI Taxonomy" id="417401"/>
    <lineage>
        <taxon>Eukaryota</taxon>
        <taxon>Metazoa</taxon>
        <taxon>Ecdysozoa</taxon>
        <taxon>Arthropoda</taxon>
        <taxon>Hexapoda</taxon>
        <taxon>Insecta</taxon>
        <taxon>Pterygota</taxon>
        <taxon>Neoptera</taxon>
        <taxon>Endopterygota</taxon>
        <taxon>Coleoptera</taxon>
        <taxon>Polyphaga</taxon>
        <taxon>Elateriformia</taxon>
        <taxon>Elateroidea</taxon>
        <taxon>Lampyridae</taxon>
        <taxon>Lampyrinae</taxon>
        <taxon>Pyrocoelia</taxon>
    </lineage>
</organism>
<dbReference type="InterPro" id="IPR006861">
    <property type="entry name" value="HABP4_PAIRBP1-bd"/>
</dbReference>
<feature type="compositionally biased region" description="Acidic residues" evidence="3">
    <location>
        <begin position="326"/>
        <end position="337"/>
    </location>
</feature>
<feature type="compositionally biased region" description="Basic and acidic residues" evidence="3">
    <location>
        <begin position="148"/>
        <end position="170"/>
    </location>
</feature>
<accession>A0AAN7ZDD4</accession>
<dbReference type="SMART" id="SM01233">
    <property type="entry name" value="HABP4_PAI-RBP1"/>
    <property type="match status" value="1"/>
</dbReference>
<feature type="compositionally biased region" description="Basic and acidic residues" evidence="3">
    <location>
        <begin position="304"/>
        <end position="325"/>
    </location>
</feature>
<dbReference type="AlphaFoldDB" id="A0AAN7ZDD4"/>
<name>A0AAN7ZDD4_9COLE</name>
<feature type="compositionally biased region" description="Basic and acidic residues" evidence="3">
    <location>
        <begin position="230"/>
        <end position="243"/>
    </location>
</feature>
<dbReference type="GO" id="GO:0006417">
    <property type="term" value="P:regulation of translation"/>
    <property type="evidence" value="ECO:0007669"/>
    <property type="project" value="UniProtKB-KW"/>
</dbReference>
<dbReference type="GO" id="GO:0003723">
    <property type="term" value="F:RNA binding"/>
    <property type="evidence" value="ECO:0007669"/>
    <property type="project" value="InterPro"/>
</dbReference>
<dbReference type="Gene3D" id="6.10.140.1040">
    <property type="match status" value="1"/>
</dbReference>
<evidence type="ECO:0000259" key="4">
    <source>
        <dbReference type="SMART" id="SM01233"/>
    </source>
</evidence>
<comment type="caution">
    <text evidence="5">The sequence shown here is derived from an EMBL/GenBank/DDBJ whole genome shotgun (WGS) entry which is preliminary data.</text>
</comment>
<dbReference type="GO" id="GO:0005737">
    <property type="term" value="C:cytoplasm"/>
    <property type="evidence" value="ECO:0007669"/>
    <property type="project" value="TreeGrafter"/>
</dbReference>
<feature type="compositionally biased region" description="Basic and acidic residues" evidence="3">
    <location>
        <begin position="79"/>
        <end position="123"/>
    </location>
</feature>
<evidence type="ECO:0000256" key="1">
    <source>
        <dbReference type="ARBA" id="ARBA00022845"/>
    </source>
</evidence>
<keyword evidence="1" id="KW-0810">Translation regulation</keyword>
<protein>
    <recommendedName>
        <fullName evidence="4">Hyaluronan/mRNA-binding protein domain-containing protein</fullName>
    </recommendedName>
</protein>
<feature type="compositionally biased region" description="Gly residues" evidence="3">
    <location>
        <begin position="364"/>
        <end position="374"/>
    </location>
</feature>
<gene>
    <name evidence="5" type="ORF">RI129_011869</name>
</gene>